<evidence type="ECO:0000256" key="4">
    <source>
        <dbReference type="ARBA" id="ARBA00022777"/>
    </source>
</evidence>
<evidence type="ECO:0000313" key="11">
    <source>
        <dbReference type="EMBL" id="MBE9191456.1"/>
    </source>
</evidence>
<evidence type="ECO:0000256" key="6">
    <source>
        <dbReference type="ARBA" id="ARBA00047899"/>
    </source>
</evidence>
<evidence type="ECO:0000259" key="10">
    <source>
        <dbReference type="PROSITE" id="PS50011"/>
    </source>
</evidence>
<dbReference type="Gene3D" id="2.160.20.80">
    <property type="entry name" value="E3 ubiquitin-protein ligase SopA"/>
    <property type="match status" value="1"/>
</dbReference>
<keyword evidence="3 8" id="KW-0547">Nucleotide-binding</keyword>
<name>A0ABR9UT57_9CHRO</name>
<dbReference type="NCBIfam" id="NF045510">
    <property type="entry name" value="4Cys_prefix_kin"/>
    <property type="match status" value="1"/>
</dbReference>
<dbReference type="SUPFAM" id="SSF56112">
    <property type="entry name" value="Protein kinase-like (PK-like)"/>
    <property type="match status" value="1"/>
</dbReference>
<dbReference type="EC" id="2.7.11.1" evidence="8"/>
<dbReference type="PANTHER" id="PTHR24363">
    <property type="entry name" value="SERINE/THREONINE PROTEIN KINASE"/>
    <property type="match status" value="1"/>
</dbReference>
<evidence type="ECO:0000256" key="3">
    <source>
        <dbReference type="ARBA" id="ARBA00022741"/>
    </source>
</evidence>
<dbReference type="PIRSF" id="PIRSF000647">
    <property type="entry name" value="Ser/Thr_PK_SpkB"/>
    <property type="match status" value="1"/>
</dbReference>
<keyword evidence="1 8" id="KW-0723">Serine/threonine-protein kinase</keyword>
<feature type="domain" description="Protein kinase" evidence="10">
    <location>
        <begin position="34"/>
        <end position="300"/>
    </location>
</feature>
<dbReference type="PANTHER" id="PTHR24363:SF0">
    <property type="entry name" value="SERINE_THREONINE KINASE LIKE DOMAIN CONTAINING 1"/>
    <property type="match status" value="1"/>
</dbReference>
<dbReference type="InterPro" id="IPR011009">
    <property type="entry name" value="Kinase-like_dom_sf"/>
</dbReference>
<evidence type="ECO:0000256" key="2">
    <source>
        <dbReference type="ARBA" id="ARBA00022679"/>
    </source>
</evidence>
<dbReference type="CDD" id="cd14014">
    <property type="entry name" value="STKc_PknB_like"/>
    <property type="match status" value="1"/>
</dbReference>
<dbReference type="Proteomes" id="UP000651156">
    <property type="component" value="Unassembled WGS sequence"/>
</dbReference>
<protein>
    <recommendedName>
        <fullName evidence="8">Serine/threonine-protein kinase B</fullName>
        <ecNumber evidence="8">2.7.11.1</ecNumber>
    </recommendedName>
</protein>
<evidence type="ECO:0000256" key="5">
    <source>
        <dbReference type="ARBA" id="ARBA00022840"/>
    </source>
</evidence>
<keyword evidence="5 8" id="KW-0067">ATP-binding</keyword>
<proteinExistence type="inferred from homology"/>
<dbReference type="Pfam" id="PF00069">
    <property type="entry name" value="Pkinase"/>
    <property type="match status" value="1"/>
</dbReference>
<dbReference type="InterPro" id="IPR016252">
    <property type="entry name" value="Ser/Thr_kinase_SpkB"/>
</dbReference>
<evidence type="ECO:0000313" key="12">
    <source>
        <dbReference type="Proteomes" id="UP000651156"/>
    </source>
</evidence>
<dbReference type="SMART" id="SM00220">
    <property type="entry name" value="S_TKc"/>
    <property type="match status" value="1"/>
</dbReference>
<dbReference type="InterPro" id="IPR001646">
    <property type="entry name" value="5peptide_repeat"/>
</dbReference>
<comment type="catalytic activity">
    <reaction evidence="7 8">
        <text>L-seryl-[protein] + ATP = O-phospho-L-seryl-[protein] + ADP + H(+)</text>
        <dbReference type="Rhea" id="RHEA:17989"/>
        <dbReference type="Rhea" id="RHEA-COMP:9863"/>
        <dbReference type="Rhea" id="RHEA-COMP:11604"/>
        <dbReference type="ChEBI" id="CHEBI:15378"/>
        <dbReference type="ChEBI" id="CHEBI:29999"/>
        <dbReference type="ChEBI" id="CHEBI:30616"/>
        <dbReference type="ChEBI" id="CHEBI:83421"/>
        <dbReference type="ChEBI" id="CHEBI:456216"/>
        <dbReference type="EC" id="2.7.11.1"/>
    </reaction>
</comment>
<dbReference type="InterPro" id="IPR000719">
    <property type="entry name" value="Prot_kinase_dom"/>
</dbReference>
<evidence type="ECO:0000256" key="7">
    <source>
        <dbReference type="ARBA" id="ARBA00048679"/>
    </source>
</evidence>
<dbReference type="Gene3D" id="1.10.510.10">
    <property type="entry name" value="Transferase(Phosphotransferase) domain 1"/>
    <property type="match status" value="1"/>
</dbReference>
<keyword evidence="2 8" id="KW-0808">Transferase</keyword>
<gene>
    <name evidence="11" type="ORF">IQ230_14085</name>
</gene>
<accession>A0ABR9UT57</accession>
<dbReference type="SUPFAM" id="SSF141571">
    <property type="entry name" value="Pentapeptide repeat-like"/>
    <property type="match status" value="1"/>
</dbReference>
<comment type="similarity">
    <text evidence="8">Belongs to the protein kinase superfamily. Ser/Thr protein kinase family.</text>
</comment>
<comment type="caution">
    <text evidence="11">The sequence shown here is derived from an EMBL/GenBank/DDBJ whole genome shotgun (WGS) entry which is preliminary data.</text>
</comment>
<keyword evidence="4 8" id="KW-0418">Kinase</keyword>
<dbReference type="EMBL" id="JADEWN010000033">
    <property type="protein sequence ID" value="MBE9191456.1"/>
    <property type="molecule type" value="Genomic_DNA"/>
</dbReference>
<organism evidence="11 12">
    <name type="scientific">Gloeocapsopsis crepidinum LEGE 06123</name>
    <dbReference type="NCBI Taxonomy" id="588587"/>
    <lineage>
        <taxon>Bacteria</taxon>
        <taxon>Bacillati</taxon>
        <taxon>Cyanobacteriota</taxon>
        <taxon>Cyanophyceae</taxon>
        <taxon>Oscillatoriophycideae</taxon>
        <taxon>Chroococcales</taxon>
        <taxon>Chroococcaceae</taxon>
        <taxon>Gloeocapsopsis</taxon>
    </lineage>
</organism>
<dbReference type="PROSITE" id="PS50011">
    <property type="entry name" value="PROTEIN_KINASE_DOM"/>
    <property type="match status" value="1"/>
</dbReference>
<feature type="compositionally biased region" description="Polar residues" evidence="9">
    <location>
        <begin position="369"/>
        <end position="379"/>
    </location>
</feature>
<reference evidence="11 12" key="1">
    <citation type="submission" date="2020-10" db="EMBL/GenBank/DDBJ databases">
        <authorList>
            <person name="Castelo-Branco R."/>
            <person name="Eusebio N."/>
            <person name="Adriana R."/>
            <person name="Vieira A."/>
            <person name="Brugerolle De Fraissinette N."/>
            <person name="Rezende De Castro R."/>
            <person name="Schneider M.P."/>
            <person name="Vasconcelos V."/>
            <person name="Leao P.N."/>
        </authorList>
    </citation>
    <scope>NUCLEOTIDE SEQUENCE [LARGE SCALE GENOMIC DNA]</scope>
    <source>
        <strain evidence="11 12">LEGE 06123</strain>
    </source>
</reference>
<dbReference type="Pfam" id="PF13599">
    <property type="entry name" value="Pentapeptide_4"/>
    <property type="match status" value="1"/>
</dbReference>
<feature type="region of interest" description="Disordered" evidence="9">
    <location>
        <begin position="367"/>
        <end position="389"/>
    </location>
</feature>
<sequence length="534" mass="59071">MSYCLNPDCSHPQNSSSRQTCATCGAQLLLRDRYRALQALAQGGFGATFLAQDVTLPGEPKCVIKQLRPSATSSEALDMARKLFAREAKTLGKIGSHPQVPRLLDYFEDTEQFYLIQEYINGLTLQQEIKRSGPFSEAGVKQFLSELLPTLQYLHSQQVIHRDIKPANIIRRHEDCKLVLIDFGAVKDQVSQTTSMSEHTALTAFAVGTPGFAPPEQLAMRPVYASDVYALGVTCIYLLTGKSPKDLDYNSSTGEMLWQNKVQISDRFREVLQKMLEGAVRHRYQSPNDVLTALELEPYMDSLANSMAAQPSAVHKPRLPRMVKQATSTTAPVTTATSTYGNSAAQSRAQMADAIRARRANLTEVPNKLKQSASVTSAPSAIGQKPKVAPPRKLDADNLVLSYIKGRRDFASYDLSSLDLQRVDLSEVNFRAAKLDRTNFFKCILSGNDFSHANLKRTNFRETILTKAYFHSADLEGADFRGANLSYADLSDANLRNVNLCGANLTGAKVSDEQLAHAKVNWMTVRPNGKRGWL</sequence>
<dbReference type="RefSeq" id="WP_193932641.1">
    <property type="nucleotide sequence ID" value="NZ_CAWPMZ010000063.1"/>
</dbReference>
<keyword evidence="12" id="KW-1185">Reference proteome</keyword>
<evidence type="ECO:0000256" key="9">
    <source>
        <dbReference type="SAM" id="MobiDB-lite"/>
    </source>
</evidence>
<comment type="catalytic activity">
    <reaction evidence="6 8">
        <text>L-threonyl-[protein] + ATP = O-phospho-L-threonyl-[protein] + ADP + H(+)</text>
        <dbReference type="Rhea" id="RHEA:46608"/>
        <dbReference type="Rhea" id="RHEA-COMP:11060"/>
        <dbReference type="Rhea" id="RHEA-COMP:11605"/>
        <dbReference type="ChEBI" id="CHEBI:15378"/>
        <dbReference type="ChEBI" id="CHEBI:30013"/>
        <dbReference type="ChEBI" id="CHEBI:30616"/>
        <dbReference type="ChEBI" id="CHEBI:61977"/>
        <dbReference type="ChEBI" id="CHEBI:456216"/>
        <dbReference type="EC" id="2.7.11.1"/>
    </reaction>
</comment>
<evidence type="ECO:0000256" key="1">
    <source>
        <dbReference type="ARBA" id="ARBA00022527"/>
    </source>
</evidence>
<evidence type="ECO:0000256" key="8">
    <source>
        <dbReference type="PIRNR" id="PIRNR000647"/>
    </source>
</evidence>